<keyword evidence="1" id="KW-0472">Membrane</keyword>
<organism evidence="2">
    <name type="scientific">Populus trichocarpa x Populus deltoides</name>
    <dbReference type="NCBI Taxonomy" id="3695"/>
    <lineage>
        <taxon>Eukaryota</taxon>
        <taxon>Viridiplantae</taxon>
        <taxon>Streptophyta</taxon>
        <taxon>Embryophyta</taxon>
        <taxon>Tracheophyta</taxon>
        <taxon>Spermatophyta</taxon>
        <taxon>Magnoliopsida</taxon>
        <taxon>eudicotyledons</taxon>
        <taxon>Gunneridae</taxon>
        <taxon>Pentapetalae</taxon>
        <taxon>rosids</taxon>
        <taxon>fabids</taxon>
        <taxon>Malpighiales</taxon>
        <taxon>Salicaceae</taxon>
        <taxon>Saliceae</taxon>
        <taxon>Populus</taxon>
    </lineage>
</organism>
<name>A9PK31_9ROSI</name>
<dbReference type="EMBL" id="EF148779">
    <property type="protein sequence ID" value="ABK96734.1"/>
    <property type="molecule type" value="mRNA"/>
</dbReference>
<protein>
    <submittedName>
        <fullName evidence="2">Uncharacterized protein</fullName>
    </submittedName>
</protein>
<dbReference type="AlphaFoldDB" id="A9PK31"/>
<sequence length="47" mass="5651">MSHWLVLLHQNLRFLSFSLILYNGTSLRILVWRSILQLRLTGHLSRF</sequence>
<evidence type="ECO:0000313" key="2">
    <source>
        <dbReference type="EMBL" id="ABK96734.1"/>
    </source>
</evidence>
<proteinExistence type="evidence at transcript level"/>
<reference evidence="2" key="1">
    <citation type="journal article" date="2008" name="BMC Genomics">
        <title>Analysis of 4,664 high-quality sequence-finished poplar full-length cDNA clones and their utility for the discovery of genes responding to insect feeding.</title>
        <authorList>
            <person name="Ralph S.G."/>
            <person name="Chun H.J."/>
            <person name="Cooper D."/>
            <person name="Kirkpatrick R."/>
            <person name="Kolosova N."/>
            <person name="Gunter L."/>
            <person name="Tuskan G.A."/>
            <person name="Douglas C.J."/>
            <person name="Holt R.A."/>
            <person name="Jones S.J."/>
            <person name="Marra M.A."/>
            <person name="Bohlmann J."/>
        </authorList>
    </citation>
    <scope>NUCLEOTIDE SEQUENCE</scope>
    <source>
        <tissue evidence="2">Sapling trees one metre in height and grown under greenhouse conditions were exposed to continuous feeding by Malacosoma disstria Hubner</tissue>
    </source>
</reference>
<feature type="transmembrane region" description="Helical" evidence="1">
    <location>
        <begin position="12"/>
        <end position="31"/>
    </location>
</feature>
<keyword evidence="1" id="KW-1133">Transmembrane helix</keyword>
<accession>A9PK31</accession>
<keyword evidence="1" id="KW-0812">Transmembrane</keyword>
<evidence type="ECO:0000256" key="1">
    <source>
        <dbReference type="SAM" id="Phobius"/>
    </source>
</evidence>